<proteinExistence type="predicted"/>
<name>A0A0A9GFF3_ARUDO</name>
<protein>
    <submittedName>
        <fullName evidence="1">Uncharacterized protein</fullName>
    </submittedName>
</protein>
<dbReference type="EMBL" id="GBRH01178493">
    <property type="protein sequence ID" value="JAE19403.1"/>
    <property type="molecule type" value="Transcribed_RNA"/>
</dbReference>
<reference evidence="1" key="2">
    <citation type="journal article" date="2015" name="Data Brief">
        <title>Shoot transcriptome of the giant reed, Arundo donax.</title>
        <authorList>
            <person name="Barrero R.A."/>
            <person name="Guerrero F.D."/>
            <person name="Moolhuijzen P."/>
            <person name="Goolsby J.A."/>
            <person name="Tidwell J."/>
            <person name="Bellgard S.E."/>
            <person name="Bellgard M.I."/>
        </authorList>
    </citation>
    <scope>NUCLEOTIDE SEQUENCE</scope>
    <source>
        <tissue evidence="1">Shoot tissue taken approximately 20 cm above the soil surface</tissue>
    </source>
</reference>
<accession>A0A0A9GFF3</accession>
<evidence type="ECO:0000313" key="1">
    <source>
        <dbReference type="EMBL" id="JAE19403.1"/>
    </source>
</evidence>
<organism evidence="1">
    <name type="scientific">Arundo donax</name>
    <name type="common">Giant reed</name>
    <name type="synonym">Donax arundinaceus</name>
    <dbReference type="NCBI Taxonomy" id="35708"/>
    <lineage>
        <taxon>Eukaryota</taxon>
        <taxon>Viridiplantae</taxon>
        <taxon>Streptophyta</taxon>
        <taxon>Embryophyta</taxon>
        <taxon>Tracheophyta</taxon>
        <taxon>Spermatophyta</taxon>
        <taxon>Magnoliopsida</taxon>
        <taxon>Liliopsida</taxon>
        <taxon>Poales</taxon>
        <taxon>Poaceae</taxon>
        <taxon>PACMAD clade</taxon>
        <taxon>Arundinoideae</taxon>
        <taxon>Arundineae</taxon>
        <taxon>Arundo</taxon>
    </lineage>
</organism>
<sequence length="55" mass="6811">MTSRIKPPFFQRPLQYIITQQIQLWKKCVFYRRRIQVWPLPHEQNIRKTITTAPD</sequence>
<reference evidence="1" key="1">
    <citation type="submission" date="2014-09" db="EMBL/GenBank/DDBJ databases">
        <authorList>
            <person name="Magalhaes I.L.F."/>
            <person name="Oliveira U."/>
            <person name="Santos F.R."/>
            <person name="Vidigal T.H.D.A."/>
            <person name="Brescovit A.D."/>
            <person name="Santos A.J."/>
        </authorList>
    </citation>
    <scope>NUCLEOTIDE SEQUENCE</scope>
    <source>
        <tissue evidence="1">Shoot tissue taken approximately 20 cm above the soil surface</tissue>
    </source>
</reference>
<dbReference type="AlphaFoldDB" id="A0A0A9GFF3"/>